<dbReference type="Pfam" id="PF06687">
    <property type="entry name" value="SUR7"/>
    <property type="match status" value="1"/>
</dbReference>
<dbReference type="GO" id="GO:0005886">
    <property type="term" value="C:plasma membrane"/>
    <property type="evidence" value="ECO:0007669"/>
    <property type="project" value="InterPro"/>
</dbReference>
<name>H0GFP6_SACCK</name>
<feature type="transmembrane region" description="Helical" evidence="5">
    <location>
        <begin position="6"/>
        <end position="27"/>
    </location>
</feature>
<dbReference type="PANTHER" id="PTHR28013">
    <property type="entry name" value="PROTEIN DCV1-RELATED"/>
    <property type="match status" value="1"/>
</dbReference>
<evidence type="ECO:0000256" key="1">
    <source>
        <dbReference type="ARBA" id="ARBA00004141"/>
    </source>
</evidence>
<feature type="transmembrane region" description="Helical" evidence="5">
    <location>
        <begin position="133"/>
        <end position="152"/>
    </location>
</feature>
<keyword evidence="4 5" id="KW-0472">Membrane</keyword>
<evidence type="ECO:0000256" key="5">
    <source>
        <dbReference type="SAM" id="Phobius"/>
    </source>
</evidence>
<organism evidence="6 7">
    <name type="scientific">Saccharomyces cerevisiae x Saccharomyces kudriavzevii (strain VIN7)</name>
    <name type="common">Yeast</name>
    <dbReference type="NCBI Taxonomy" id="1095631"/>
    <lineage>
        <taxon>Eukaryota</taxon>
        <taxon>Fungi</taxon>
        <taxon>Dikarya</taxon>
        <taxon>Ascomycota</taxon>
        <taxon>Saccharomycotina</taxon>
        <taxon>Saccharomycetes</taxon>
        <taxon>Saccharomycetales</taxon>
        <taxon>Saccharomycetaceae</taxon>
        <taxon>Saccharomyces</taxon>
    </lineage>
</organism>
<dbReference type="GO" id="GO:0035838">
    <property type="term" value="C:growing cell tip"/>
    <property type="evidence" value="ECO:0007669"/>
    <property type="project" value="TreeGrafter"/>
</dbReference>
<dbReference type="Proteomes" id="UP000009009">
    <property type="component" value="Unassembled WGS sequence"/>
</dbReference>
<protein>
    <submittedName>
        <fullName evidence="6">YFR012W-like protein</fullName>
    </submittedName>
</protein>
<keyword evidence="7" id="KW-1185">Reference proteome</keyword>
<dbReference type="InterPro" id="IPR009571">
    <property type="entry name" value="SUR7/Rim9-like_fungi"/>
</dbReference>
<sequence>MLNYKLILLFSSFLQLISFSGFMICCLTSPIIRNWGLAQAAGVSYGTFGYCKTLNSFSCSRVRLIYNTSKEKLPGPSLERWWLSPKARHTIGGLLISIPVATCLTFISFALPLVIIFLFQTGGTNVSLITSNAILHILTLLSTIFACTVVLLQFHPYTTWCGWLTLPCSLCSLLACIFSVLGLIRLRSQTENIAKEASIENVDSILKLYGTSQTSSSLGENYPQTTKGTDQSVYDITSLFNDLPRTLDPNQDKLAVTNQDEPPPEIKSPLKQAGLVSFFAPKLNGKQIFSRRHVENQKSLSLDEINITDLPAKQENVEMPTEKKKMANILYYEGISSHSQDNYDPPWLFGVEATQSADRFKIYSKKNHCLTEPRQYQLQQPNNYQDQSEVPHNSFIPWYSRRRPVGYNHNYNRYYSQTTHGNSEHSRQTLPQTYNIHSMLPRKYKPAYKKQAHRVKSNPQPAYTFQ</sequence>
<gene>
    <name evidence="6" type="ORF">VIN7_1531</name>
</gene>
<dbReference type="HOGENOM" id="CLU_026237_0_0_1"/>
<accession>H0GFP6</accession>
<comment type="subcellular location">
    <subcellularLocation>
        <location evidence="1">Membrane</location>
        <topology evidence="1">Multi-pass membrane protein</topology>
    </subcellularLocation>
</comment>
<evidence type="ECO:0000313" key="6">
    <source>
        <dbReference type="EMBL" id="EHN07358.1"/>
    </source>
</evidence>
<dbReference type="EMBL" id="AGVY01000021">
    <property type="protein sequence ID" value="EHN07358.1"/>
    <property type="molecule type" value="Genomic_DNA"/>
</dbReference>
<dbReference type="OrthoDB" id="4065301at2759"/>
<evidence type="ECO:0000313" key="7">
    <source>
        <dbReference type="Proteomes" id="UP000009009"/>
    </source>
</evidence>
<dbReference type="InterPro" id="IPR051380">
    <property type="entry name" value="pH-response_reg_palI/RIM9"/>
</dbReference>
<dbReference type="PhylomeDB" id="H0GFP6"/>
<proteinExistence type="predicted"/>
<reference evidence="6 7" key="1">
    <citation type="journal article" date="2012" name="FEMS Yeast Res.">
        <title>The genome sequence of the wine yeast VIN7 reveals an allotriploid hybrid genome with Saccharomyces cerevisiae and Saccharomyces kudriavzevii origins.</title>
        <authorList>
            <person name="Borneman A.R."/>
            <person name="Desany B.A."/>
            <person name="Riches D."/>
            <person name="Affourtit J.P."/>
            <person name="Forgan A.H."/>
            <person name="Pretorius I.S."/>
            <person name="Egholm M."/>
            <person name="Chambers P.J."/>
        </authorList>
    </citation>
    <scope>NUCLEOTIDE SEQUENCE [LARGE SCALE GENOMIC DNA]</scope>
    <source>
        <strain evidence="6 7">VIN7</strain>
    </source>
</reference>
<comment type="caution">
    <text evidence="6">The sequence shown here is derived from an EMBL/GenBank/DDBJ whole genome shotgun (WGS) entry which is preliminary data.</text>
</comment>
<keyword evidence="2 5" id="KW-0812">Transmembrane</keyword>
<dbReference type="AlphaFoldDB" id="H0GFP6"/>
<dbReference type="PANTHER" id="PTHR28013:SF3">
    <property type="entry name" value="PROTEIN DCV1-RELATED"/>
    <property type="match status" value="1"/>
</dbReference>
<evidence type="ECO:0000256" key="2">
    <source>
        <dbReference type="ARBA" id="ARBA00022692"/>
    </source>
</evidence>
<keyword evidence="3 5" id="KW-1133">Transmembrane helix</keyword>
<feature type="transmembrane region" description="Helical" evidence="5">
    <location>
        <begin position="94"/>
        <end position="121"/>
    </location>
</feature>
<feature type="transmembrane region" description="Helical" evidence="5">
    <location>
        <begin position="164"/>
        <end position="184"/>
    </location>
</feature>
<dbReference type="GO" id="GO:0032153">
    <property type="term" value="C:cell division site"/>
    <property type="evidence" value="ECO:0007669"/>
    <property type="project" value="TreeGrafter"/>
</dbReference>
<evidence type="ECO:0000256" key="3">
    <source>
        <dbReference type="ARBA" id="ARBA00022989"/>
    </source>
</evidence>
<evidence type="ECO:0000256" key="4">
    <source>
        <dbReference type="ARBA" id="ARBA00023136"/>
    </source>
</evidence>